<dbReference type="AlphaFoldDB" id="A0A382UJG6"/>
<name>A0A382UJG6_9ZZZZ</name>
<dbReference type="EMBL" id="UINC01144725">
    <property type="protein sequence ID" value="SVD34414.1"/>
    <property type="molecule type" value="Genomic_DNA"/>
</dbReference>
<sequence length="54" mass="6136">LLLICYICRKWGNPATNKKDPAEAGSGSHVSCPCMSSQDWKRGELLWCFTRITY</sequence>
<accession>A0A382UJG6</accession>
<evidence type="ECO:0000313" key="1">
    <source>
        <dbReference type="EMBL" id="SVD34414.1"/>
    </source>
</evidence>
<gene>
    <name evidence="1" type="ORF">METZ01_LOCUS387268</name>
</gene>
<protein>
    <submittedName>
        <fullName evidence="1">Uncharacterized protein</fullName>
    </submittedName>
</protein>
<organism evidence="1">
    <name type="scientific">marine metagenome</name>
    <dbReference type="NCBI Taxonomy" id="408172"/>
    <lineage>
        <taxon>unclassified sequences</taxon>
        <taxon>metagenomes</taxon>
        <taxon>ecological metagenomes</taxon>
    </lineage>
</organism>
<feature type="non-terminal residue" evidence="1">
    <location>
        <position position="1"/>
    </location>
</feature>
<reference evidence="1" key="1">
    <citation type="submission" date="2018-05" db="EMBL/GenBank/DDBJ databases">
        <authorList>
            <person name="Lanie J.A."/>
            <person name="Ng W.-L."/>
            <person name="Kazmierczak K.M."/>
            <person name="Andrzejewski T.M."/>
            <person name="Davidsen T.M."/>
            <person name="Wayne K.J."/>
            <person name="Tettelin H."/>
            <person name="Glass J.I."/>
            <person name="Rusch D."/>
            <person name="Podicherti R."/>
            <person name="Tsui H.-C.T."/>
            <person name="Winkler M.E."/>
        </authorList>
    </citation>
    <scope>NUCLEOTIDE SEQUENCE</scope>
</reference>
<proteinExistence type="predicted"/>